<protein>
    <recommendedName>
        <fullName evidence="3">Lipocalin-like domain-containing protein</fullName>
    </recommendedName>
</protein>
<keyword evidence="2" id="KW-1185">Reference proteome</keyword>
<evidence type="ECO:0008006" key="3">
    <source>
        <dbReference type="Google" id="ProtNLM"/>
    </source>
</evidence>
<reference evidence="1 2" key="1">
    <citation type="submission" date="2017-06" db="EMBL/GenBank/DDBJ databases">
        <authorList>
            <person name="Kim H.J."/>
            <person name="Triplett B.A."/>
        </authorList>
    </citation>
    <scope>NUCLEOTIDE SEQUENCE [LARGE SCALE GENOMIC DNA]</scope>
    <source>
        <strain evidence="1 2">DSM 29150</strain>
    </source>
</reference>
<evidence type="ECO:0000313" key="2">
    <source>
        <dbReference type="Proteomes" id="UP000198384"/>
    </source>
</evidence>
<dbReference type="OrthoDB" id="1187383at2"/>
<dbReference type="AlphaFoldDB" id="A0A238VFA8"/>
<evidence type="ECO:0000313" key="1">
    <source>
        <dbReference type="EMBL" id="SNR32363.1"/>
    </source>
</evidence>
<dbReference type="RefSeq" id="WP_089379928.1">
    <property type="nucleotide sequence ID" value="NZ_FZNT01000001.1"/>
</dbReference>
<sequence length="234" mass="27303">MNKNYLLVLLGITFLFSCENNPTIEGLWIVKSVTVGEEEMTPNGRWMRFNSDFTQESGNGWFQHSTGEWSLEPDNHELTVINENGLDDLNEPFKVKMSNNEMIWERMEEGLIVIVKLERIIQLPTTSGDKLLGLWKLDESVGTDNYFSTSMGTNDYLFFRWDKRFVIGTENGKVHGVYNVHGHKPEVELIPYGEQFERDFWIIDFDENTLKLKLLNTDSIVSRNFIRIHQFPQN</sequence>
<proteinExistence type="predicted"/>
<dbReference type="EMBL" id="FZNT01000001">
    <property type="protein sequence ID" value="SNR32363.1"/>
    <property type="molecule type" value="Genomic_DNA"/>
</dbReference>
<accession>A0A238VFA8</accession>
<dbReference type="PROSITE" id="PS51257">
    <property type="entry name" value="PROKAR_LIPOPROTEIN"/>
    <property type="match status" value="1"/>
</dbReference>
<organism evidence="1 2">
    <name type="scientific">Lutibacter agarilyticus</name>
    <dbReference type="NCBI Taxonomy" id="1109740"/>
    <lineage>
        <taxon>Bacteria</taxon>
        <taxon>Pseudomonadati</taxon>
        <taxon>Bacteroidota</taxon>
        <taxon>Flavobacteriia</taxon>
        <taxon>Flavobacteriales</taxon>
        <taxon>Flavobacteriaceae</taxon>
        <taxon>Lutibacter</taxon>
    </lineage>
</organism>
<gene>
    <name evidence="1" type="ORF">SAMN06265371_101264</name>
</gene>
<dbReference type="Proteomes" id="UP000198384">
    <property type="component" value="Unassembled WGS sequence"/>
</dbReference>
<name>A0A238VFA8_9FLAO</name>